<accession>A0A1G9JF59</accession>
<feature type="domain" description="Methyltransferase" evidence="1">
    <location>
        <begin position="44"/>
        <end position="129"/>
    </location>
</feature>
<evidence type="ECO:0000259" key="1">
    <source>
        <dbReference type="Pfam" id="PF13649"/>
    </source>
</evidence>
<dbReference type="InterPro" id="IPR041698">
    <property type="entry name" value="Methyltransf_25"/>
</dbReference>
<dbReference type="RefSeq" id="WP_089884942.1">
    <property type="nucleotide sequence ID" value="NZ_FNGV01000001.1"/>
</dbReference>
<sequence length="201" mass="23087">MKEYPIDFWNGRYKSASYIYGTEPNEFFRKQLEKLKVGSILLPAEGEGRNAVYAAGQGWSVTAFDRSTIGREKALRLALNKKVSLTYEVADVMEFQTTQRFDVLGLMYAHFPKQIRKQAYQNLLGFLKPEAKVIFEAFAKEQLENSSGGPKNLDMLFSIEEIRNEFSGLKFEFLEQQTIKLDEGEHHQGKAEVIRFVGIKK</sequence>
<dbReference type="EMBL" id="FNGV01000001">
    <property type="protein sequence ID" value="SDL35744.1"/>
    <property type="molecule type" value="Genomic_DNA"/>
</dbReference>
<proteinExistence type="predicted"/>
<dbReference type="Gene3D" id="3.40.50.150">
    <property type="entry name" value="Vaccinia Virus protein VP39"/>
    <property type="match status" value="1"/>
</dbReference>
<dbReference type="Pfam" id="PF13649">
    <property type="entry name" value="Methyltransf_25"/>
    <property type="match status" value="1"/>
</dbReference>
<dbReference type="Proteomes" id="UP000199440">
    <property type="component" value="Unassembled WGS sequence"/>
</dbReference>
<dbReference type="AlphaFoldDB" id="A0A1G9JF59"/>
<dbReference type="SUPFAM" id="SSF53335">
    <property type="entry name" value="S-adenosyl-L-methionine-dependent methyltransferases"/>
    <property type="match status" value="1"/>
</dbReference>
<keyword evidence="3" id="KW-1185">Reference proteome</keyword>
<organism evidence="2 3">
    <name type="scientific">Kriegella aquimaris</name>
    <dbReference type="NCBI Taxonomy" id="192904"/>
    <lineage>
        <taxon>Bacteria</taxon>
        <taxon>Pseudomonadati</taxon>
        <taxon>Bacteroidota</taxon>
        <taxon>Flavobacteriia</taxon>
        <taxon>Flavobacteriales</taxon>
        <taxon>Flavobacteriaceae</taxon>
        <taxon>Kriegella</taxon>
    </lineage>
</organism>
<protein>
    <recommendedName>
        <fullName evidence="1">Methyltransferase domain-containing protein</fullName>
    </recommendedName>
</protein>
<dbReference type="STRING" id="192904.SAMN04488514_101517"/>
<evidence type="ECO:0000313" key="3">
    <source>
        <dbReference type="Proteomes" id="UP000199440"/>
    </source>
</evidence>
<dbReference type="OrthoDB" id="9804312at2"/>
<dbReference type="InterPro" id="IPR029063">
    <property type="entry name" value="SAM-dependent_MTases_sf"/>
</dbReference>
<reference evidence="3" key="1">
    <citation type="submission" date="2016-10" db="EMBL/GenBank/DDBJ databases">
        <authorList>
            <person name="Varghese N."/>
            <person name="Submissions S."/>
        </authorList>
    </citation>
    <scope>NUCLEOTIDE SEQUENCE [LARGE SCALE GENOMIC DNA]</scope>
    <source>
        <strain evidence="3">DSM 19886</strain>
    </source>
</reference>
<evidence type="ECO:0000313" key="2">
    <source>
        <dbReference type="EMBL" id="SDL35744.1"/>
    </source>
</evidence>
<name>A0A1G9JF59_9FLAO</name>
<gene>
    <name evidence="2" type="ORF">SAMN04488514_101517</name>
</gene>